<dbReference type="SMART" id="SM00248">
    <property type="entry name" value="ANK"/>
    <property type="match status" value="2"/>
</dbReference>
<dbReference type="PANTHER" id="PTHR22677">
    <property type="entry name" value="ANKYRIN REPEAT DOMAIN-CONTAINING PROTEIN 60"/>
    <property type="match status" value="1"/>
</dbReference>
<dbReference type="InterPro" id="IPR002110">
    <property type="entry name" value="Ankyrin_rpt"/>
</dbReference>
<dbReference type="EMBL" id="AP014879">
    <property type="protein sequence ID" value="BAV33380.1"/>
    <property type="molecule type" value="Genomic_DNA"/>
</dbReference>
<keyword evidence="2" id="KW-0812">Transmembrane</keyword>
<dbReference type="Pfam" id="PF12796">
    <property type="entry name" value="Ank_2"/>
    <property type="match status" value="1"/>
</dbReference>
<name>A0A1B4XF06_9GAMM</name>
<dbReference type="InterPro" id="IPR036770">
    <property type="entry name" value="Ankyrin_rpt-contain_sf"/>
</dbReference>
<dbReference type="Gene3D" id="1.25.40.20">
    <property type="entry name" value="Ankyrin repeat-containing domain"/>
    <property type="match status" value="1"/>
</dbReference>
<organism evidence="3 4">
    <name type="scientific">Sulfuricaulis limicola</name>
    <dbReference type="NCBI Taxonomy" id="1620215"/>
    <lineage>
        <taxon>Bacteria</taxon>
        <taxon>Pseudomonadati</taxon>
        <taxon>Pseudomonadota</taxon>
        <taxon>Gammaproteobacteria</taxon>
        <taxon>Acidiferrobacterales</taxon>
        <taxon>Acidiferrobacteraceae</taxon>
        <taxon>Sulfuricaulis</taxon>
    </lineage>
</organism>
<dbReference type="PROSITE" id="PS50297">
    <property type="entry name" value="ANK_REP_REGION"/>
    <property type="match status" value="2"/>
</dbReference>
<evidence type="ECO:0000256" key="2">
    <source>
        <dbReference type="SAM" id="Phobius"/>
    </source>
</evidence>
<keyword evidence="2" id="KW-0472">Membrane</keyword>
<feature type="transmembrane region" description="Helical" evidence="2">
    <location>
        <begin position="88"/>
        <end position="106"/>
    </location>
</feature>
<keyword evidence="1" id="KW-0040">ANK repeat</keyword>
<feature type="repeat" description="ANK" evidence="1">
    <location>
        <begin position="122"/>
        <end position="154"/>
    </location>
</feature>
<feature type="repeat" description="ANK" evidence="1">
    <location>
        <begin position="155"/>
        <end position="187"/>
    </location>
</feature>
<keyword evidence="4" id="KW-1185">Reference proteome</keyword>
<evidence type="ECO:0000313" key="4">
    <source>
        <dbReference type="Proteomes" id="UP000243180"/>
    </source>
</evidence>
<dbReference type="AlphaFoldDB" id="A0A1B4XF06"/>
<dbReference type="InParanoid" id="A0A1B4XF06"/>
<sequence>MVILKESPRDWGLVAIVVLLSIGANLPEEWTAWINFDRRYLLGGLIAVVAVALVRYLKFTLILVIVALAAGANVPENIAQEFGIDPQISLLGLVAMIVISLSNRLLKLPTGLEKSGRSKTAHGAAALFTAILKGRIAVVQSLLNQGVNVNVRTVSGKTPLMAAAYKGYSDIVQMLLDNGADVTSKDGRGDTAEKIAERGGYTRIVELLKKGSMGGATVTAKAQ</sequence>
<protein>
    <submittedName>
        <fullName evidence="3">Ankyrin repeat-containing protein</fullName>
    </submittedName>
</protein>
<dbReference type="InterPro" id="IPR039323">
    <property type="entry name" value="ANKRD_45/46/60"/>
</dbReference>
<dbReference type="KEGG" id="slim:SCL_1065"/>
<dbReference type="PANTHER" id="PTHR22677:SF4">
    <property type="entry name" value="USHER SYNDROME TYPE-1G PROTEIN-LIKE PROTEIN"/>
    <property type="match status" value="1"/>
</dbReference>
<evidence type="ECO:0000313" key="3">
    <source>
        <dbReference type="EMBL" id="BAV33380.1"/>
    </source>
</evidence>
<feature type="transmembrane region" description="Helical" evidence="2">
    <location>
        <begin position="12"/>
        <end position="28"/>
    </location>
</feature>
<reference evidence="3 4" key="1">
    <citation type="submission" date="2015-05" db="EMBL/GenBank/DDBJ databases">
        <title>Complete genome sequence of a sulfur-oxidizing gammaproteobacterium strain HA5.</title>
        <authorList>
            <person name="Miura A."/>
            <person name="Kojima H."/>
            <person name="Fukui M."/>
        </authorList>
    </citation>
    <scope>NUCLEOTIDE SEQUENCE [LARGE SCALE GENOMIC DNA]</scope>
    <source>
        <strain evidence="3 4">HA5</strain>
    </source>
</reference>
<dbReference type="SUPFAM" id="SSF48403">
    <property type="entry name" value="Ankyrin repeat"/>
    <property type="match status" value="1"/>
</dbReference>
<accession>A0A1B4XF06</accession>
<dbReference type="Proteomes" id="UP000243180">
    <property type="component" value="Chromosome"/>
</dbReference>
<dbReference type="RefSeq" id="WP_096360248.1">
    <property type="nucleotide sequence ID" value="NZ_AP014879.1"/>
</dbReference>
<gene>
    <name evidence="3" type="ORF">SCL_1065</name>
</gene>
<evidence type="ECO:0000256" key="1">
    <source>
        <dbReference type="PROSITE-ProRule" id="PRU00023"/>
    </source>
</evidence>
<keyword evidence="2" id="KW-1133">Transmembrane helix</keyword>
<dbReference type="PROSITE" id="PS50088">
    <property type="entry name" value="ANK_REPEAT"/>
    <property type="match status" value="2"/>
</dbReference>
<dbReference type="OrthoDB" id="6329794at2"/>
<feature type="transmembrane region" description="Helical" evidence="2">
    <location>
        <begin position="40"/>
        <end position="68"/>
    </location>
</feature>
<proteinExistence type="predicted"/>